<organism evidence="2 3">
    <name type="scientific">Pleurodeles waltl</name>
    <name type="common">Iberian ribbed newt</name>
    <dbReference type="NCBI Taxonomy" id="8319"/>
    <lineage>
        <taxon>Eukaryota</taxon>
        <taxon>Metazoa</taxon>
        <taxon>Chordata</taxon>
        <taxon>Craniata</taxon>
        <taxon>Vertebrata</taxon>
        <taxon>Euteleostomi</taxon>
        <taxon>Amphibia</taxon>
        <taxon>Batrachia</taxon>
        <taxon>Caudata</taxon>
        <taxon>Salamandroidea</taxon>
        <taxon>Salamandridae</taxon>
        <taxon>Pleurodelinae</taxon>
        <taxon>Pleurodeles</taxon>
    </lineage>
</organism>
<evidence type="ECO:0000313" key="3">
    <source>
        <dbReference type="Proteomes" id="UP001066276"/>
    </source>
</evidence>
<dbReference type="Proteomes" id="UP001066276">
    <property type="component" value="Chromosome 2_2"/>
</dbReference>
<sequence>MSTCTLKAELEREQQNCFPNAALKLFTPLVLLPSADMYHEGKDDLSSSSSAHKRSVALEPALMSRAWENHWSRDSQDLRPQRTTGLAPRTEVWNNRPHVPEPLECEAAKDPKQNNCMSA</sequence>
<reference evidence="2" key="1">
    <citation type="journal article" date="2022" name="bioRxiv">
        <title>Sequencing and chromosome-scale assembly of the giantPleurodeles waltlgenome.</title>
        <authorList>
            <person name="Brown T."/>
            <person name="Elewa A."/>
            <person name="Iarovenko S."/>
            <person name="Subramanian E."/>
            <person name="Araus A.J."/>
            <person name="Petzold A."/>
            <person name="Susuki M."/>
            <person name="Suzuki K.-i.T."/>
            <person name="Hayashi T."/>
            <person name="Toyoda A."/>
            <person name="Oliveira C."/>
            <person name="Osipova E."/>
            <person name="Leigh N.D."/>
            <person name="Simon A."/>
            <person name="Yun M.H."/>
        </authorList>
    </citation>
    <scope>NUCLEOTIDE SEQUENCE</scope>
    <source>
        <strain evidence="2">20211129_DDA</strain>
        <tissue evidence="2">Liver</tissue>
    </source>
</reference>
<feature type="region of interest" description="Disordered" evidence="1">
    <location>
        <begin position="70"/>
        <end position="119"/>
    </location>
</feature>
<comment type="caution">
    <text evidence="2">The sequence shown here is derived from an EMBL/GenBank/DDBJ whole genome shotgun (WGS) entry which is preliminary data.</text>
</comment>
<dbReference type="EMBL" id="JANPWB010000004">
    <property type="protein sequence ID" value="KAJ1194172.1"/>
    <property type="molecule type" value="Genomic_DNA"/>
</dbReference>
<feature type="compositionally biased region" description="Basic and acidic residues" evidence="1">
    <location>
        <begin position="98"/>
        <end position="112"/>
    </location>
</feature>
<dbReference type="AlphaFoldDB" id="A0AAV7V039"/>
<name>A0AAV7V039_PLEWA</name>
<keyword evidence="3" id="KW-1185">Reference proteome</keyword>
<feature type="compositionally biased region" description="Basic and acidic residues" evidence="1">
    <location>
        <begin position="70"/>
        <end position="80"/>
    </location>
</feature>
<evidence type="ECO:0000313" key="2">
    <source>
        <dbReference type="EMBL" id="KAJ1194172.1"/>
    </source>
</evidence>
<proteinExistence type="predicted"/>
<gene>
    <name evidence="2" type="ORF">NDU88_003467</name>
</gene>
<protein>
    <submittedName>
        <fullName evidence="2">Uncharacterized protein</fullName>
    </submittedName>
</protein>
<accession>A0AAV7V039</accession>
<evidence type="ECO:0000256" key="1">
    <source>
        <dbReference type="SAM" id="MobiDB-lite"/>
    </source>
</evidence>